<keyword evidence="7" id="KW-0812">Transmembrane</keyword>
<keyword evidence="5" id="KW-0902">Two-component regulatory system</keyword>
<evidence type="ECO:0000256" key="1">
    <source>
        <dbReference type="ARBA" id="ARBA00000085"/>
    </source>
</evidence>
<evidence type="ECO:0000256" key="3">
    <source>
        <dbReference type="ARBA" id="ARBA00022679"/>
    </source>
</evidence>
<keyword evidence="7" id="KW-1133">Transmembrane helix</keyword>
<keyword evidence="10" id="KW-1185">Reference proteome</keyword>
<dbReference type="InterPro" id="IPR036890">
    <property type="entry name" value="HATPase_C_sf"/>
</dbReference>
<evidence type="ECO:0000256" key="7">
    <source>
        <dbReference type="SAM" id="Phobius"/>
    </source>
</evidence>
<keyword evidence="4" id="KW-0418">Kinase</keyword>
<reference evidence="9 10" key="1">
    <citation type="submission" date="2019-06" db="EMBL/GenBank/DDBJ databases">
        <authorList>
            <person name="Meng X."/>
        </authorList>
    </citation>
    <scope>NUCLEOTIDE SEQUENCE [LARGE SCALE GENOMIC DNA]</scope>
    <source>
        <strain evidence="9 10">M625</strain>
    </source>
</reference>
<dbReference type="PRINTS" id="PR00344">
    <property type="entry name" value="BCTRLSENSOR"/>
</dbReference>
<dbReference type="PANTHER" id="PTHR43711:SF29">
    <property type="entry name" value="HISTIDINE KINASE"/>
    <property type="match status" value="1"/>
</dbReference>
<dbReference type="InterPro" id="IPR003594">
    <property type="entry name" value="HATPase_dom"/>
</dbReference>
<evidence type="ECO:0000256" key="6">
    <source>
        <dbReference type="SAM" id="Coils"/>
    </source>
</evidence>
<dbReference type="Gene3D" id="1.10.287.130">
    <property type="match status" value="1"/>
</dbReference>
<dbReference type="Gene3D" id="1.25.40.10">
    <property type="entry name" value="Tetratricopeptide repeat domain"/>
    <property type="match status" value="2"/>
</dbReference>
<evidence type="ECO:0000313" key="9">
    <source>
        <dbReference type="EMBL" id="TPN88040.1"/>
    </source>
</evidence>
<accession>A0A504JNU3</accession>
<dbReference type="SMART" id="SM00028">
    <property type="entry name" value="TPR"/>
    <property type="match status" value="5"/>
</dbReference>
<evidence type="ECO:0000313" key="10">
    <source>
        <dbReference type="Proteomes" id="UP000315540"/>
    </source>
</evidence>
<dbReference type="InterPro" id="IPR050736">
    <property type="entry name" value="Sensor_HK_Regulatory"/>
</dbReference>
<dbReference type="Pfam" id="PF13181">
    <property type="entry name" value="TPR_8"/>
    <property type="match status" value="1"/>
</dbReference>
<dbReference type="InterPro" id="IPR005467">
    <property type="entry name" value="His_kinase_dom"/>
</dbReference>
<proteinExistence type="predicted"/>
<keyword evidence="6" id="KW-0175">Coiled coil</keyword>
<dbReference type="SUPFAM" id="SSF48452">
    <property type="entry name" value="TPR-like"/>
    <property type="match status" value="3"/>
</dbReference>
<evidence type="ECO:0000256" key="5">
    <source>
        <dbReference type="ARBA" id="ARBA00023012"/>
    </source>
</evidence>
<protein>
    <recommendedName>
        <fullName evidence="2">histidine kinase</fullName>
        <ecNumber evidence="2">2.7.13.3</ecNumber>
    </recommendedName>
</protein>
<dbReference type="Proteomes" id="UP000315540">
    <property type="component" value="Unassembled WGS sequence"/>
</dbReference>
<dbReference type="OrthoDB" id="9781208at2"/>
<dbReference type="Gene3D" id="3.30.565.10">
    <property type="entry name" value="Histidine kinase-like ATPase, C-terminal domain"/>
    <property type="match status" value="1"/>
</dbReference>
<dbReference type="GO" id="GO:0000155">
    <property type="term" value="F:phosphorelay sensor kinase activity"/>
    <property type="evidence" value="ECO:0007669"/>
    <property type="project" value="InterPro"/>
</dbReference>
<dbReference type="SMART" id="SM00387">
    <property type="entry name" value="HATPase_c"/>
    <property type="match status" value="1"/>
</dbReference>
<name>A0A504JNU3_9FLAO</name>
<evidence type="ECO:0000259" key="8">
    <source>
        <dbReference type="PROSITE" id="PS50109"/>
    </source>
</evidence>
<keyword evidence="7" id="KW-0472">Membrane</keyword>
<dbReference type="EMBL" id="VFWZ01000002">
    <property type="protein sequence ID" value="TPN88040.1"/>
    <property type="molecule type" value="Genomic_DNA"/>
</dbReference>
<comment type="catalytic activity">
    <reaction evidence="1">
        <text>ATP + protein L-histidine = ADP + protein N-phospho-L-histidine.</text>
        <dbReference type="EC" id="2.7.13.3"/>
    </reaction>
</comment>
<dbReference type="PROSITE" id="PS50109">
    <property type="entry name" value="HIS_KIN"/>
    <property type="match status" value="1"/>
</dbReference>
<dbReference type="SUPFAM" id="SSF47384">
    <property type="entry name" value="Homodimeric domain of signal transducing histidine kinase"/>
    <property type="match status" value="1"/>
</dbReference>
<dbReference type="SUPFAM" id="SSF55874">
    <property type="entry name" value="ATPase domain of HSP90 chaperone/DNA topoisomerase II/histidine kinase"/>
    <property type="match status" value="1"/>
</dbReference>
<dbReference type="PANTHER" id="PTHR43711">
    <property type="entry name" value="TWO-COMPONENT HISTIDINE KINASE"/>
    <property type="match status" value="1"/>
</dbReference>
<dbReference type="AlphaFoldDB" id="A0A504JNU3"/>
<dbReference type="InterPro" id="IPR019734">
    <property type="entry name" value="TPR_rpt"/>
</dbReference>
<sequence length="745" mass="86212">MRGKITISIIIFGLLIFNNNAQTKQVDCDQWQNRVDTIQNINRALHYSKQVLAMVEDECKAKIYLNSAKLLHLGLQKNDSSLYLYDKTIKLSKALQNDQILSEAYTNKALILTQLLKNEEAIVLLENAEKLLKKNLEDKSWAVFFEAQAEIADNNSEYLKAIQYADSMTEVSIITKDTFNLYSSYHNKGIYNFRLSNYEDAIINLLKALDLHELNKDLVGEARTNYLVGYSYLKWGYLETAKRYFEKGVTIAKEKGDHHTLLLTYPYLAECHRKLNENEEALQTINRGITLAEEFNNNERIARAFSEKGWLYLKNFKKYIEAEDYFTTAYNAAKVTNNDVYLQPSLHGLIDAYLEQGEYTEAQKYFNLFEKVTKNLNILYHTQEYHKIYSRYYEKTSRPSLAIKHLKEYYKIKDSISNLQVKTQLTNLEKKYDTKRKEITILNLKRQKEQQEKLTEEASLRQNLFLGASISLAIILTLVGGLFFKLKKQKKQLDEAHKNVTEINQVKNRLFSIIAHDLRGMILPFQRSGKILKHYIEKENHDKTIELSEAIEKNSERLSQTLDNLLNWSLEQMNGYNMKTETISVYHELKEITLGYQEQADYKKTKIEIKYTEDLCIDFDKGAFHVIFRNLIGNALKYTEEGCITIHFKEEHKNLVCSLTDTGIGMNANQLQTIFSLDKQQTTVGTKGEKGTGLGLNLVYRFIKMQKGEIVVSSELGIGTRFDIKIPITKLLKGGTNKNLKPMSA</sequence>
<organism evidence="9 10">
    <name type="scientific">Aquimarina algicola</name>
    <dbReference type="NCBI Taxonomy" id="2589995"/>
    <lineage>
        <taxon>Bacteria</taxon>
        <taxon>Pseudomonadati</taxon>
        <taxon>Bacteroidota</taxon>
        <taxon>Flavobacteriia</taxon>
        <taxon>Flavobacteriales</taxon>
        <taxon>Flavobacteriaceae</taxon>
        <taxon>Aquimarina</taxon>
    </lineage>
</organism>
<feature type="domain" description="Histidine kinase" evidence="8">
    <location>
        <begin position="513"/>
        <end position="730"/>
    </location>
</feature>
<dbReference type="InterPro" id="IPR036097">
    <property type="entry name" value="HisK_dim/P_sf"/>
</dbReference>
<dbReference type="InterPro" id="IPR004358">
    <property type="entry name" value="Sig_transdc_His_kin-like_C"/>
</dbReference>
<dbReference type="InterPro" id="IPR011990">
    <property type="entry name" value="TPR-like_helical_dom_sf"/>
</dbReference>
<dbReference type="RefSeq" id="WP_140592679.1">
    <property type="nucleotide sequence ID" value="NZ_VFWZ01000002.1"/>
</dbReference>
<keyword evidence="3" id="KW-0808">Transferase</keyword>
<dbReference type="EC" id="2.7.13.3" evidence="2"/>
<feature type="transmembrane region" description="Helical" evidence="7">
    <location>
        <begin position="464"/>
        <end position="484"/>
    </location>
</feature>
<feature type="coiled-coil region" evidence="6">
    <location>
        <begin position="418"/>
        <end position="461"/>
    </location>
</feature>
<evidence type="ECO:0000256" key="2">
    <source>
        <dbReference type="ARBA" id="ARBA00012438"/>
    </source>
</evidence>
<comment type="caution">
    <text evidence="9">The sequence shown here is derived from an EMBL/GenBank/DDBJ whole genome shotgun (WGS) entry which is preliminary data.</text>
</comment>
<gene>
    <name evidence="9" type="ORF">FHK87_10745</name>
</gene>
<evidence type="ECO:0000256" key="4">
    <source>
        <dbReference type="ARBA" id="ARBA00022777"/>
    </source>
</evidence>
<dbReference type="Pfam" id="PF02518">
    <property type="entry name" value="HATPase_c"/>
    <property type="match status" value="1"/>
</dbReference>